<accession>A0A0C3GHB5</accession>
<dbReference type="Proteomes" id="UP000054166">
    <property type="component" value="Unassembled WGS sequence"/>
</dbReference>
<dbReference type="HOGENOM" id="CLU_521852_0_0_1"/>
<feature type="compositionally biased region" description="Basic and acidic residues" evidence="1">
    <location>
        <begin position="153"/>
        <end position="163"/>
    </location>
</feature>
<feature type="compositionally biased region" description="Acidic residues" evidence="1">
    <location>
        <begin position="501"/>
        <end position="522"/>
    </location>
</feature>
<feature type="region of interest" description="Disordered" evidence="1">
    <location>
        <begin position="374"/>
        <end position="427"/>
    </location>
</feature>
<dbReference type="OrthoDB" id="333905at2759"/>
<reference evidence="3 4" key="1">
    <citation type="submission" date="2014-04" db="EMBL/GenBank/DDBJ databases">
        <authorList>
            <consortium name="DOE Joint Genome Institute"/>
            <person name="Kuo A."/>
            <person name="Tarkka M."/>
            <person name="Buscot F."/>
            <person name="Kohler A."/>
            <person name="Nagy L.G."/>
            <person name="Floudas D."/>
            <person name="Copeland A."/>
            <person name="Barry K.W."/>
            <person name="Cichocki N."/>
            <person name="Veneault-Fourrey C."/>
            <person name="LaButti K."/>
            <person name="Lindquist E.A."/>
            <person name="Lipzen A."/>
            <person name="Lundell T."/>
            <person name="Morin E."/>
            <person name="Murat C."/>
            <person name="Sun H."/>
            <person name="Tunlid A."/>
            <person name="Henrissat B."/>
            <person name="Grigoriev I.V."/>
            <person name="Hibbett D.S."/>
            <person name="Martin F."/>
            <person name="Nordberg H.P."/>
            <person name="Cantor M.N."/>
            <person name="Hua S.X."/>
        </authorList>
    </citation>
    <scope>NUCLEOTIDE SEQUENCE [LARGE SCALE GENOMIC DNA]</scope>
    <source>
        <strain evidence="3 4">F 1598</strain>
    </source>
</reference>
<evidence type="ECO:0000313" key="3">
    <source>
        <dbReference type="EMBL" id="KIM90021.1"/>
    </source>
</evidence>
<name>A0A0C3GHB5_PILCF</name>
<gene>
    <name evidence="3" type="ORF">PILCRDRAFT_205153</name>
</gene>
<evidence type="ECO:0000256" key="1">
    <source>
        <dbReference type="SAM" id="MobiDB-lite"/>
    </source>
</evidence>
<dbReference type="Gene3D" id="1.20.58.120">
    <property type="entry name" value="BAG domain"/>
    <property type="match status" value="1"/>
</dbReference>
<feature type="domain" description="BAG" evidence="2">
    <location>
        <begin position="307"/>
        <end position="342"/>
    </location>
</feature>
<feature type="compositionally biased region" description="Low complexity" evidence="1">
    <location>
        <begin position="189"/>
        <end position="198"/>
    </location>
</feature>
<proteinExistence type="predicted"/>
<dbReference type="AlphaFoldDB" id="A0A0C3GHB5"/>
<protein>
    <recommendedName>
        <fullName evidence="2">BAG domain-containing protein</fullName>
    </recommendedName>
</protein>
<organism evidence="3 4">
    <name type="scientific">Piloderma croceum (strain F 1598)</name>
    <dbReference type="NCBI Taxonomy" id="765440"/>
    <lineage>
        <taxon>Eukaryota</taxon>
        <taxon>Fungi</taxon>
        <taxon>Dikarya</taxon>
        <taxon>Basidiomycota</taxon>
        <taxon>Agaricomycotina</taxon>
        <taxon>Agaricomycetes</taxon>
        <taxon>Agaricomycetidae</taxon>
        <taxon>Atheliales</taxon>
        <taxon>Atheliaceae</taxon>
        <taxon>Piloderma</taxon>
    </lineage>
</organism>
<dbReference type="Pfam" id="PF02179">
    <property type="entry name" value="BAG"/>
    <property type="match status" value="1"/>
</dbReference>
<reference evidence="4" key="2">
    <citation type="submission" date="2015-01" db="EMBL/GenBank/DDBJ databases">
        <title>Evolutionary Origins and Diversification of the Mycorrhizal Mutualists.</title>
        <authorList>
            <consortium name="DOE Joint Genome Institute"/>
            <consortium name="Mycorrhizal Genomics Consortium"/>
            <person name="Kohler A."/>
            <person name="Kuo A."/>
            <person name="Nagy L.G."/>
            <person name="Floudas D."/>
            <person name="Copeland A."/>
            <person name="Barry K.W."/>
            <person name="Cichocki N."/>
            <person name="Veneault-Fourrey C."/>
            <person name="LaButti K."/>
            <person name="Lindquist E.A."/>
            <person name="Lipzen A."/>
            <person name="Lundell T."/>
            <person name="Morin E."/>
            <person name="Murat C."/>
            <person name="Riley R."/>
            <person name="Ohm R."/>
            <person name="Sun H."/>
            <person name="Tunlid A."/>
            <person name="Henrissat B."/>
            <person name="Grigoriev I.V."/>
            <person name="Hibbett D.S."/>
            <person name="Martin F."/>
        </authorList>
    </citation>
    <scope>NUCLEOTIDE SEQUENCE [LARGE SCALE GENOMIC DNA]</scope>
    <source>
        <strain evidence="4">F 1598</strain>
    </source>
</reference>
<feature type="region of interest" description="Disordered" evidence="1">
    <location>
        <begin position="465"/>
        <end position="522"/>
    </location>
</feature>
<sequence>MFSYIPYSEPAYSYGPRGYTSAAYPYTHARALAEDRAARQTAARRAAAEQQARARFVGYPEDEDEDEYGPYRYNVGYTPRQRAYLEAQRKQQAAERERARLISEERNRREAANRMRREQTARESMEQFYRNLGLQTSNSKPESGEAVSAPRMLGHDLELRSDTQKQNVSERMSRTPSPARSVPSKEHTTSPSPIPSTTLDDTGASSMAQATSPLLLTQEQTNAAIKIQSFYRSRKALSTILQLEAKFQALKHSFTLPEAIDYLSADGEVITLKADAVNLPARLETASESISSAKLAFSPTNVPIRAYDEDLNRILGKLDAVESWGERKVRERRRDVVRKVELEAARVESIWVEIWKRFVEKAEEEEVSAVLVDEPEVLPSPVDGEPSAEMTVDLSSTQTSDEHSSSSAVEPVTSMSSDGSAKDTLHCTSSSLPEQIATVLFPSESAPALVEKAISVQLPSVSDAIEDIHSESDATEPSSMESASDSGYESFGSVSASSEQRDEEDDSDNGLDDSEEADFVML</sequence>
<feature type="compositionally biased region" description="Basic and acidic residues" evidence="1">
    <location>
        <begin position="102"/>
        <end position="125"/>
    </location>
</feature>
<dbReference type="InParanoid" id="A0A0C3GHB5"/>
<evidence type="ECO:0000259" key="2">
    <source>
        <dbReference type="Pfam" id="PF02179"/>
    </source>
</evidence>
<evidence type="ECO:0000313" key="4">
    <source>
        <dbReference type="Proteomes" id="UP000054166"/>
    </source>
</evidence>
<dbReference type="InterPro" id="IPR036533">
    <property type="entry name" value="BAG_dom_sf"/>
</dbReference>
<feature type="compositionally biased region" description="Polar residues" evidence="1">
    <location>
        <begin position="475"/>
        <end position="487"/>
    </location>
</feature>
<dbReference type="SUPFAM" id="SSF63491">
    <property type="entry name" value="BAG domain"/>
    <property type="match status" value="1"/>
</dbReference>
<keyword evidence="4" id="KW-1185">Reference proteome</keyword>
<feature type="compositionally biased region" description="Polar residues" evidence="1">
    <location>
        <begin position="164"/>
        <end position="178"/>
    </location>
</feature>
<dbReference type="InterPro" id="IPR003103">
    <property type="entry name" value="BAG_domain"/>
</dbReference>
<dbReference type="GO" id="GO:0051087">
    <property type="term" value="F:protein-folding chaperone binding"/>
    <property type="evidence" value="ECO:0007669"/>
    <property type="project" value="InterPro"/>
</dbReference>
<dbReference type="STRING" id="765440.A0A0C3GHB5"/>
<dbReference type="EMBL" id="KN832974">
    <property type="protein sequence ID" value="KIM90021.1"/>
    <property type="molecule type" value="Genomic_DNA"/>
</dbReference>
<feature type="region of interest" description="Disordered" evidence="1">
    <location>
        <begin position="102"/>
        <end position="206"/>
    </location>
</feature>